<evidence type="ECO:0000256" key="5">
    <source>
        <dbReference type="ARBA" id="ARBA00022946"/>
    </source>
</evidence>
<gene>
    <name evidence="13" type="ORF">BV898_12077</name>
</gene>
<keyword evidence="14" id="KW-1185">Reference proteome</keyword>
<dbReference type="FunFam" id="3.30.830.10:FF:000014">
    <property type="entry name" value="Mitochondrial-processing peptidase alpha subunit, mitochondrial"/>
    <property type="match status" value="1"/>
</dbReference>
<dbReference type="EMBL" id="MTYJ01000118">
    <property type="protein sequence ID" value="OQV13683.1"/>
    <property type="molecule type" value="Genomic_DNA"/>
</dbReference>
<dbReference type="GO" id="GO:0046872">
    <property type="term" value="F:metal ion binding"/>
    <property type="evidence" value="ECO:0007669"/>
    <property type="project" value="InterPro"/>
</dbReference>
<dbReference type="Gene3D" id="3.30.830.10">
    <property type="entry name" value="Metalloenzyme, LuxS/M16 peptidase-like"/>
    <property type="match status" value="2"/>
</dbReference>
<keyword evidence="5" id="KW-0809">Transit peptide</keyword>
<reference evidence="14" key="1">
    <citation type="submission" date="2017-01" db="EMBL/GenBank/DDBJ databases">
        <title>Comparative genomics of anhydrobiosis in the tardigrade Hypsibius dujardini.</title>
        <authorList>
            <person name="Yoshida Y."/>
            <person name="Koutsovoulos G."/>
            <person name="Laetsch D."/>
            <person name="Stevens L."/>
            <person name="Kumar S."/>
            <person name="Horikawa D."/>
            <person name="Ishino K."/>
            <person name="Komine S."/>
            <person name="Tomita M."/>
            <person name="Blaxter M."/>
            <person name="Arakawa K."/>
        </authorList>
    </citation>
    <scope>NUCLEOTIDE SEQUENCE [LARGE SCALE GENOMIC DNA]</scope>
    <source>
        <strain evidence="14">Z151</strain>
    </source>
</reference>
<feature type="region of interest" description="Disordered" evidence="10">
    <location>
        <begin position="21"/>
        <end position="47"/>
    </location>
</feature>
<dbReference type="InterPro" id="IPR001431">
    <property type="entry name" value="Pept_M16_Zn_BS"/>
</dbReference>
<evidence type="ECO:0000256" key="10">
    <source>
        <dbReference type="SAM" id="MobiDB-lite"/>
    </source>
</evidence>
<feature type="domain" description="Peptidase M16 N-terminal" evidence="11">
    <location>
        <begin position="76"/>
        <end position="225"/>
    </location>
</feature>
<dbReference type="PROSITE" id="PS00143">
    <property type="entry name" value="INSULINASE"/>
    <property type="match status" value="1"/>
</dbReference>
<dbReference type="GO" id="GO:0004222">
    <property type="term" value="F:metalloendopeptidase activity"/>
    <property type="evidence" value="ECO:0007669"/>
    <property type="project" value="InterPro"/>
</dbReference>
<name>A0A1W0WEX0_HYPEX</name>
<dbReference type="OrthoDB" id="277191at2759"/>
<evidence type="ECO:0000313" key="13">
    <source>
        <dbReference type="EMBL" id="OQV13683.1"/>
    </source>
</evidence>
<dbReference type="PANTHER" id="PTHR11851:SF49">
    <property type="entry name" value="MITOCHONDRIAL-PROCESSING PEPTIDASE SUBUNIT ALPHA"/>
    <property type="match status" value="1"/>
</dbReference>
<sequence length="532" mass="58750">MFRLGRSLNLRSCFRRFGTKTAPAESSSSSINGGKKSPTEIPLSQPLPDFPPPLYASVSERDQQETKVTRLANGIRVASQPKFGQFCTIGMLIDSGSRYEVAYPSGISHFLEKLAFQSTKNFTSRDAIMQYLEKYGGICDAQISRDSAVYASSVESQGYDAVVKLLNDISRQMLISEKELVEVRQAVKFDLEDLAKRYEQDSLLTEMIHKAAYRENTLGLPRLCPPENVDKIDRKTLFSYLSQYYTPSRMVIAGVGIDHGALIESTEKYFCSSKAVWEEDPSLVLPSASKLPADASVAQYTGGEVRIEKDLSSAALGPSTIPELAHFALGFQSSSHVDEDFVPFCVLNILMGGGGSFSAGGPGKGMYTRLYTNALNKHHYLYSATAFNHSYIDSGLFCILASSPPESVAEMVATVVEQFQQMAGPVGEEELNRAKTQLSSMLMMQLESRPVIFEDIGRQVLAYGHRKTAKTLLEQIDSVTAEDIQRVAERMLRTKPSVACLGKLSAFPSYSDIQGMFTSVEPQKKKRFSLFL</sequence>
<comment type="caution">
    <text evidence="13">The sequence shown here is derived from an EMBL/GenBank/DDBJ whole genome shotgun (WGS) entry which is preliminary data.</text>
</comment>
<dbReference type="AlphaFoldDB" id="A0A1W0WEX0"/>
<evidence type="ECO:0000256" key="9">
    <source>
        <dbReference type="RuleBase" id="RU004447"/>
    </source>
</evidence>
<evidence type="ECO:0000256" key="7">
    <source>
        <dbReference type="ARBA" id="ARBA00030006"/>
    </source>
</evidence>
<evidence type="ECO:0000259" key="12">
    <source>
        <dbReference type="Pfam" id="PF05193"/>
    </source>
</evidence>
<dbReference type="GO" id="GO:0006627">
    <property type="term" value="P:protein processing involved in protein targeting to mitochondrion"/>
    <property type="evidence" value="ECO:0007669"/>
    <property type="project" value="TreeGrafter"/>
</dbReference>
<comment type="function">
    <text evidence="1">Substrate recognition and binding subunit of the essential mitochondrial processing protease (MPP), which cleaves the mitochondrial sequence off newly imported precursors proteins.</text>
</comment>
<evidence type="ECO:0000256" key="3">
    <source>
        <dbReference type="ARBA" id="ARBA00007261"/>
    </source>
</evidence>
<accession>A0A1W0WEX0</accession>
<organism evidence="13 14">
    <name type="scientific">Hypsibius exemplaris</name>
    <name type="common">Freshwater tardigrade</name>
    <dbReference type="NCBI Taxonomy" id="2072580"/>
    <lineage>
        <taxon>Eukaryota</taxon>
        <taxon>Metazoa</taxon>
        <taxon>Ecdysozoa</taxon>
        <taxon>Tardigrada</taxon>
        <taxon>Eutardigrada</taxon>
        <taxon>Parachela</taxon>
        <taxon>Hypsibioidea</taxon>
        <taxon>Hypsibiidae</taxon>
        <taxon>Hypsibius</taxon>
    </lineage>
</organism>
<evidence type="ECO:0000256" key="8">
    <source>
        <dbReference type="ARBA" id="ARBA00032315"/>
    </source>
</evidence>
<dbReference type="Pfam" id="PF00675">
    <property type="entry name" value="Peptidase_M16"/>
    <property type="match status" value="1"/>
</dbReference>
<dbReference type="FunFam" id="3.30.830.10:FF:000039">
    <property type="entry name" value="Ubiquinol-cytochrome c reductase core subunit 2"/>
    <property type="match status" value="1"/>
</dbReference>
<evidence type="ECO:0000256" key="2">
    <source>
        <dbReference type="ARBA" id="ARBA00004305"/>
    </source>
</evidence>
<evidence type="ECO:0000256" key="4">
    <source>
        <dbReference type="ARBA" id="ARBA00016741"/>
    </source>
</evidence>
<evidence type="ECO:0000313" key="14">
    <source>
        <dbReference type="Proteomes" id="UP000192578"/>
    </source>
</evidence>
<dbReference type="GO" id="GO:0005759">
    <property type="term" value="C:mitochondrial matrix"/>
    <property type="evidence" value="ECO:0007669"/>
    <property type="project" value="UniProtKB-SubCell"/>
</dbReference>
<keyword evidence="6" id="KW-0496">Mitochondrion</keyword>
<dbReference type="InterPro" id="IPR007863">
    <property type="entry name" value="Peptidase_M16_C"/>
</dbReference>
<dbReference type="InterPro" id="IPR011765">
    <property type="entry name" value="Pept_M16_N"/>
</dbReference>
<feature type="domain" description="Peptidase M16 C-terminal" evidence="12">
    <location>
        <begin position="231"/>
        <end position="438"/>
    </location>
</feature>
<dbReference type="InterPro" id="IPR011249">
    <property type="entry name" value="Metalloenz_LuxS/M16"/>
</dbReference>
<dbReference type="InterPro" id="IPR050361">
    <property type="entry name" value="MPP/UQCRC_Complex"/>
</dbReference>
<comment type="similarity">
    <text evidence="3 9">Belongs to the peptidase M16 family.</text>
</comment>
<comment type="subcellular location">
    <subcellularLocation>
        <location evidence="2">Mitochondrion matrix</location>
    </subcellularLocation>
</comment>
<dbReference type="Proteomes" id="UP000192578">
    <property type="component" value="Unassembled WGS sequence"/>
</dbReference>
<evidence type="ECO:0000256" key="1">
    <source>
        <dbReference type="ARBA" id="ARBA00002123"/>
    </source>
</evidence>
<proteinExistence type="inferred from homology"/>
<dbReference type="PANTHER" id="PTHR11851">
    <property type="entry name" value="METALLOPROTEASE"/>
    <property type="match status" value="1"/>
</dbReference>
<dbReference type="SUPFAM" id="SSF63411">
    <property type="entry name" value="LuxS/MPP-like metallohydrolase"/>
    <property type="match status" value="2"/>
</dbReference>
<dbReference type="Pfam" id="PF05193">
    <property type="entry name" value="Peptidase_M16_C"/>
    <property type="match status" value="1"/>
</dbReference>
<evidence type="ECO:0000259" key="11">
    <source>
        <dbReference type="Pfam" id="PF00675"/>
    </source>
</evidence>
<protein>
    <recommendedName>
        <fullName evidence="4">Mitochondrial-processing peptidase subunit alpha</fullName>
    </recommendedName>
    <alternativeName>
        <fullName evidence="7">Alpha-MPP</fullName>
    </alternativeName>
    <alternativeName>
        <fullName evidence="8">Inactive zinc metalloprotease alpha</fullName>
    </alternativeName>
</protein>
<evidence type="ECO:0000256" key="6">
    <source>
        <dbReference type="ARBA" id="ARBA00023128"/>
    </source>
</evidence>